<dbReference type="PANTHER" id="PTHR23507">
    <property type="entry name" value="ZGC:174356"/>
    <property type="match status" value="1"/>
</dbReference>
<dbReference type="GO" id="GO:0016020">
    <property type="term" value="C:membrane"/>
    <property type="evidence" value="ECO:0007669"/>
    <property type="project" value="UniProtKB-SubCell"/>
</dbReference>
<keyword evidence="8" id="KW-1185">Reference proteome</keyword>
<feature type="transmembrane region" description="Helical" evidence="6">
    <location>
        <begin position="465"/>
        <end position="492"/>
    </location>
</feature>
<evidence type="ECO:0000256" key="4">
    <source>
        <dbReference type="ARBA" id="ARBA00023136"/>
    </source>
</evidence>
<dbReference type="InterPro" id="IPR036259">
    <property type="entry name" value="MFS_trans_sf"/>
</dbReference>
<dbReference type="Pfam" id="PF07690">
    <property type="entry name" value="MFS_1"/>
    <property type="match status" value="1"/>
</dbReference>
<gene>
    <name evidence="7" type="ORF">LY89DRAFT_651315</name>
</gene>
<evidence type="ECO:0000313" key="8">
    <source>
        <dbReference type="Proteomes" id="UP000070700"/>
    </source>
</evidence>
<keyword evidence="2 6" id="KW-0812">Transmembrane</keyword>
<evidence type="ECO:0000256" key="6">
    <source>
        <dbReference type="SAM" id="Phobius"/>
    </source>
</evidence>
<dbReference type="PANTHER" id="PTHR23507:SF13">
    <property type="entry name" value="MFS GENERAL SUBSTRATE TRANSPORTER"/>
    <property type="match status" value="1"/>
</dbReference>
<dbReference type="Gene3D" id="1.20.1250.20">
    <property type="entry name" value="MFS general substrate transporter like domains"/>
    <property type="match status" value="1"/>
</dbReference>
<reference evidence="7 8" key="1">
    <citation type="submission" date="2015-10" db="EMBL/GenBank/DDBJ databases">
        <title>Full genome of DAOMC 229536 Phialocephala scopiformis, a fungal endophyte of spruce producing the potent anti-insectan compound rugulosin.</title>
        <authorList>
            <consortium name="DOE Joint Genome Institute"/>
            <person name="Walker A.K."/>
            <person name="Frasz S.L."/>
            <person name="Seifert K.A."/>
            <person name="Miller J.D."/>
            <person name="Mondo S.J."/>
            <person name="Labutti K."/>
            <person name="Lipzen A."/>
            <person name="Dockter R."/>
            <person name="Kennedy M."/>
            <person name="Grigoriev I.V."/>
            <person name="Spatafora J.W."/>
        </authorList>
    </citation>
    <scope>NUCLEOTIDE SEQUENCE [LARGE SCALE GENOMIC DNA]</scope>
    <source>
        <strain evidence="7 8">CBS 120377</strain>
    </source>
</reference>
<feature type="transmembrane region" description="Helical" evidence="6">
    <location>
        <begin position="432"/>
        <end position="453"/>
    </location>
</feature>
<protein>
    <submittedName>
        <fullName evidence="7">MFS general substrate transporter</fullName>
    </submittedName>
</protein>
<dbReference type="InterPro" id="IPR011701">
    <property type="entry name" value="MFS"/>
</dbReference>
<feature type="transmembrane region" description="Helical" evidence="6">
    <location>
        <begin position="92"/>
        <end position="111"/>
    </location>
</feature>
<accession>A0A194X015</accession>
<evidence type="ECO:0000256" key="2">
    <source>
        <dbReference type="ARBA" id="ARBA00022692"/>
    </source>
</evidence>
<dbReference type="RefSeq" id="XP_018067567.1">
    <property type="nucleotide sequence ID" value="XM_018212150.1"/>
</dbReference>
<feature type="transmembrane region" description="Helical" evidence="6">
    <location>
        <begin position="216"/>
        <end position="238"/>
    </location>
</feature>
<dbReference type="KEGG" id="psco:LY89DRAFT_651315"/>
<proteinExistence type="predicted"/>
<feature type="transmembrane region" description="Helical" evidence="6">
    <location>
        <begin position="188"/>
        <end position="210"/>
    </location>
</feature>
<keyword evidence="3 6" id="KW-1133">Transmembrane helix</keyword>
<feature type="transmembrane region" description="Helical" evidence="6">
    <location>
        <begin position="32"/>
        <end position="58"/>
    </location>
</feature>
<sequence length="543" mass="58848">MTVIQESSPKVDETSPLLATEPSKPKKWGKSVVYCTLLCGFLVTLSFSVTQVPMIYVFRLMTCDAYYETHPEPGPGFDRCSNHEIEAGTARAVSLVGASTTFFGVINLFVTGWSIKRFGIKTSLAIQVFWPAVRLAVQNVGVDTGSGTGILIIQLSQIITIIGGPAGYLLSLNSYITEIVSHEERTGVLGQLQGCAMFGNALGYLAGGLLADWMNIAAPFRVTLMLFILSCIYVLLVLPSIPKSENVPGPASKGITKFFGPLKTFAPQKWVLIDGRTQREYGAGLLGIGVFLGVLATGYIPVLLQMYATDIFGFGTTANGYLVATNSLIRGLFLTLAFPRIITAGRKWLESKKETSDTELNPSKPPTQPEPTMEPTQIDEVEAMENEEEAVEPLATDEKETFQFDLFFTRWSLIADGVLTGAASFVTEGWQMYLIAVMLPLASGTGSSAKGTILQMCPASERADALSAITLVDMVARLTTTTVFGLIFAAFADIGQTYLVFTCNAAVALLGFIVLLFSRFPPDGSKRFVEETREPLLVENETE</sequence>
<dbReference type="GO" id="GO:0022857">
    <property type="term" value="F:transmembrane transporter activity"/>
    <property type="evidence" value="ECO:0007669"/>
    <property type="project" value="InterPro"/>
</dbReference>
<feature type="transmembrane region" description="Helical" evidence="6">
    <location>
        <begin position="285"/>
        <end position="308"/>
    </location>
</feature>
<dbReference type="AlphaFoldDB" id="A0A194X015"/>
<comment type="subcellular location">
    <subcellularLocation>
        <location evidence="1">Membrane</location>
        <topology evidence="1">Multi-pass membrane protein</topology>
    </subcellularLocation>
</comment>
<dbReference type="InParanoid" id="A0A194X015"/>
<evidence type="ECO:0000256" key="5">
    <source>
        <dbReference type="SAM" id="MobiDB-lite"/>
    </source>
</evidence>
<organism evidence="7 8">
    <name type="scientific">Mollisia scopiformis</name>
    <name type="common">Conifer needle endophyte fungus</name>
    <name type="synonym">Phialocephala scopiformis</name>
    <dbReference type="NCBI Taxonomy" id="149040"/>
    <lineage>
        <taxon>Eukaryota</taxon>
        <taxon>Fungi</taxon>
        <taxon>Dikarya</taxon>
        <taxon>Ascomycota</taxon>
        <taxon>Pezizomycotina</taxon>
        <taxon>Leotiomycetes</taxon>
        <taxon>Helotiales</taxon>
        <taxon>Mollisiaceae</taxon>
        <taxon>Mollisia</taxon>
    </lineage>
</organism>
<name>A0A194X015_MOLSC</name>
<dbReference type="OrthoDB" id="5204190at2759"/>
<dbReference type="Proteomes" id="UP000070700">
    <property type="component" value="Unassembled WGS sequence"/>
</dbReference>
<feature type="transmembrane region" description="Helical" evidence="6">
    <location>
        <begin position="320"/>
        <end position="342"/>
    </location>
</feature>
<keyword evidence="4 6" id="KW-0472">Membrane</keyword>
<feature type="transmembrane region" description="Helical" evidence="6">
    <location>
        <begin position="498"/>
        <end position="517"/>
    </location>
</feature>
<feature type="region of interest" description="Disordered" evidence="5">
    <location>
        <begin position="353"/>
        <end position="375"/>
    </location>
</feature>
<feature type="transmembrane region" description="Helical" evidence="6">
    <location>
        <begin position="149"/>
        <end position="176"/>
    </location>
</feature>
<dbReference type="GeneID" id="28821876"/>
<evidence type="ECO:0000256" key="3">
    <source>
        <dbReference type="ARBA" id="ARBA00022989"/>
    </source>
</evidence>
<evidence type="ECO:0000313" key="7">
    <source>
        <dbReference type="EMBL" id="KUJ13212.1"/>
    </source>
</evidence>
<dbReference type="EMBL" id="KQ947422">
    <property type="protein sequence ID" value="KUJ13212.1"/>
    <property type="molecule type" value="Genomic_DNA"/>
</dbReference>
<evidence type="ECO:0000256" key="1">
    <source>
        <dbReference type="ARBA" id="ARBA00004141"/>
    </source>
</evidence>
<dbReference type="SUPFAM" id="SSF103473">
    <property type="entry name" value="MFS general substrate transporter"/>
    <property type="match status" value="2"/>
</dbReference>